<reference evidence="2" key="3">
    <citation type="submission" date="2024-01" db="EMBL/GenBank/DDBJ databases">
        <authorList>
            <person name="Coelho M.A."/>
            <person name="David-Palma M."/>
            <person name="Shea T."/>
            <person name="Sun S."/>
            <person name="Cuomo C.A."/>
            <person name="Heitman J."/>
        </authorList>
    </citation>
    <scope>NUCLEOTIDE SEQUENCE</scope>
    <source>
        <strain evidence="2">CBS 7841</strain>
    </source>
</reference>
<name>A0AAJ8M0J6_9TREE</name>
<keyword evidence="3" id="KW-1185">Reference proteome</keyword>
<evidence type="ECO:0000313" key="2">
    <source>
        <dbReference type="EMBL" id="WVN87480.1"/>
    </source>
</evidence>
<feature type="compositionally biased region" description="Low complexity" evidence="1">
    <location>
        <begin position="57"/>
        <end position="92"/>
    </location>
</feature>
<accession>A0AAJ8M0J6</accession>
<sequence>MDEQAARREIPGMEALDSTTPEELDVADEADEADVESLLSSGITADSGIGLGLDTAPSPTTSSPPSQSTRFSSSTENTEVTSVTIPSPTVTPLQLTPTSQAPQLTPVSAPDATPRYPIPNRRPTGWISSLGLGSRTLSDASGNGHFETIRANSLGKGKGASRPRVTSVHAQPPQGRRVSGTMQYAIAPPPTRTFSTGSDFSITDNPFNLAEAESASLPTPLPEQREEDGEEGVEEEEERIRFQVATQQEQDEVWMAYVRQQLGALFPDFFHADPSSLTGGAFVEDDDGEDEKVVEREPFSPSLGDTSFTETSTTESSALATPPPTGRPSLGALERAGLSVPNVREEITGLRDEIMRLRSVVGGLAEGLRNDAVAYDEEKAEDEAVDEHTPTEGDDTVEIKDIPDSFMECKLGHCWMDISCRRVDSGNVGNMPLVIASLVFAIALSALPSTEPSDSDEYRQYIEHLNHTRQTKARAGICEREASRKKRNHRIEELSLDMNPTDYLGRRLPTHSLTHPLSRPSPRHRSSMWRILLKPAIQAEVRDTVV</sequence>
<feature type="region of interest" description="Disordered" evidence="1">
    <location>
        <begin position="213"/>
        <end position="238"/>
    </location>
</feature>
<organism evidence="2 3">
    <name type="scientific">Cryptococcus depauperatus CBS 7841</name>
    <dbReference type="NCBI Taxonomy" id="1295531"/>
    <lineage>
        <taxon>Eukaryota</taxon>
        <taxon>Fungi</taxon>
        <taxon>Dikarya</taxon>
        <taxon>Basidiomycota</taxon>
        <taxon>Agaricomycotina</taxon>
        <taxon>Tremellomycetes</taxon>
        <taxon>Tremellales</taxon>
        <taxon>Cryptococcaceae</taxon>
        <taxon>Cryptococcus</taxon>
    </lineage>
</organism>
<feature type="compositionally biased region" description="Polar residues" evidence="1">
    <location>
        <begin position="93"/>
        <end position="106"/>
    </location>
</feature>
<dbReference type="AlphaFoldDB" id="A0AAJ8M0J6"/>
<feature type="compositionally biased region" description="Acidic residues" evidence="1">
    <location>
        <begin position="225"/>
        <end position="237"/>
    </location>
</feature>
<dbReference type="RefSeq" id="XP_066068180.1">
    <property type="nucleotide sequence ID" value="XM_066212083.1"/>
</dbReference>
<feature type="compositionally biased region" description="Low complexity" evidence="1">
    <location>
        <begin position="306"/>
        <end position="320"/>
    </location>
</feature>
<protein>
    <submittedName>
        <fullName evidence="2">Uncharacterized protein</fullName>
    </submittedName>
</protein>
<feature type="compositionally biased region" description="Basic and acidic residues" evidence="1">
    <location>
        <begin position="1"/>
        <end position="11"/>
    </location>
</feature>
<dbReference type="KEGG" id="cdep:91086873"/>
<gene>
    <name evidence="2" type="ORF">L203_102662</name>
</gene>
<evidence type="ECO:0000256" key="1">
    <source>
        <dbReference type="SAM" id="MobiDB-lite"/>
    </source>
</evidence>
<dbReference type="EMBL" id="CP143786">
    <property type="protein sequence ID" value="WVN87480.1"/>
    <property type="molecule type" value="Genomic_DNA"/>
</dbReference>
<feature type="region of interest" description="Disordered" evidence="1">
    <location>
        <begin position="1"/>
        <end position="129"/>
    </location>
</feature>
<feature type="compositionally biased region" description="Basic and acidic residues" evidence="1">
    <location>
        <begin position="386"/>
        <end position="397"/>
    </location>
</feature>
<feature type="compositionally biased region" description="Acidic residues" evidence="1">
    <location>
        <begin position="20"/>
        <end position="35"/>
    </location>
</feature>
<feature type="region of interest" description="Disordered" evidence="1">
    <location>
        <begin position="280"/>
        <end position="337"/>
    </location>
</feature>
<reference evidence="2" key="1">
    <citation type="submission" date="2016-06" db="EMBL/GenBank/DDBJ databases">
        <authorList>
            <person name="Cuomo C."/>
            <person name="Litvintseva A."/>
            <person name="Heitman J."/>
            <person name="Chen Y."/>
            <person name="Sun S."/>
            <person name="Springer D."/>
            <person name="Dromer F."/>
            <person name="Young S."/>
            <person name="Zeng Q."/>
            <person name="Chapman S."/>
            <person name="Gujja S."/>
            <person name="Saif S."/>
            <person name="Birren B."/>
        </authorList>
    </citation>
    <scope>NUCLEOTIDE SEQUENCE</scope>
    <source>
        <strain evidence="2">CBS 7841</strain>
    </source>
</reference>
<evidence type="ECO:0000313" key="3">
    <source>
        <dbReference type="Proteomes" id="UP000094043"/>
    </source>
</evidence>
<dbReference type="Proteomes" id="UP000094043">
    <property type="component" value="Chromosome 3"/>
</dbReference>
<dbReference type="GeneID" id="91086873"/>
<proteinExistence type="predicted"/>
<reference evidence="2" key="2">
    <citation type="journal article" date="2022" name="Elife">
        <title>Obligate sexual reproduction of a homothallic fungus closely related to the Cryptococcus pathogenic species complex.</title>
        <authorList>
            <person name="Passer A.R."/>
            <person name="Clancey S.A."/>
            <person name="Shea T."/>
            <person name="David-Palma M."/>
            <person name="Averette A.F."/>
            <person name="Boekhout T."/>
            <person name="Porcel B.M."/>
            <person name="Nowrousian M."/>
            <person name="Cuomo C.A."/>
            <person name="Sun S."/>
            <person name="Heitman J."/>
            <person name="Coelho M.A."/>
        </authorList>
    </citation>
    <scope>NUCLEOTIDE SEQUENCE</scope>
    <source>
        <strain evidence="2">CBS 7841</strain>
    </source>
</reference>
<feature type="region of interest" description="Disordered" evidence="1">
    <location>
        <begin position="378"/>
        <end position="397"/>
    </location>
</feature>
<feature type="region of interest" description="Disordered" evidence="1">
    <location>
        <begin position="149"/>
        <end position="177"/>
    </location>
</feature>